<evidence type="ECO:0000313" key="4">
    <source>
        <dbReference type="Proteomes" id="UP001530315"/>
    </source>
</evidence>
<evidence type="ECO:0000259" key="2">
    <source>
        <dbReference type="PROSITE" id="PS51670"/>
    </source>
</evidence>
<dbReference type="SMART" id="SM00254">
    <property type="entry name" value="ShKT"/>
    <property type="match status" value="1"/>
</dbReference>
<organism evidence="3 4">
    <name type="scientific">Stephanodiscus triporus</name>
    <dbReference type="NCBI Taxonomy" id="2934178"/>
    <lineage>
        <taxon>Eukaryota</taxon>
        <taxon>Sar</taxon>
        <taxon>Stramenopiles</taxon>
        <taxon>Ochrophyta</taxon>
        <taxon>Bacillariophyta</taxon>
        <taxon>Coscinodiscophyceae</taxon>
        <taxon>Thalassiosirophycidae</taxon>
        <taxon>Stephanodiscales</taxon>
        <taxon>Stephanodiscaceae</taxon>
        <taxon>Stephanodiscus</taxon>
    </lineage>
</organism>
<accession>A0ABD3NIP8</accession>
<evidence type="ECO:0000256" key="1">
    <source>
        <dbReference type="SAM" id="SignalP"/>
    </source>
</evidence>
<keyword evidence="1" id="KW-0732">Signal</keyword>
<proteinExistence type="predicted"/>
<feature type="chain" id="PRO_5044873950" description="ShKT domain-containing protein" evidence="1">
    <location>
        <begin position="23"/>
        <end position="182"/>
    </location>
</feature>
<dbReference type="InterPro" id="IPR003582">
    <property type="entry name" value="ShKT_dom"/>
</dbReference>
<dbReference type="AlphaFoldDB" id="A0ABD3NIP8"/>
<dbReference type="Proteomes" id="UP001530315">
    <property type="component" value="Unassembled WGS sequence"/>
</dbReference>
<reference evidence="3 4" key="1">
    <citation type="submission" date="2024-10" db="EMBL/GenBank/DDBJ databases">
        <title>Updated reference genomes for cyclostephanoid diatoms.</title>
        <authorList>
            <person name="Roberts W.R."/>
            <person name="Alverson A.J."/>
        </authorList>
    </citation>
    <scope>NUCLEOTIDE SEQUENCE [LARGE SCALE GENOMIC DNA]</scope>
    <source>
        <strain evidence="3 4">AJA276-08</strain>
    </source>
</reference>
<feature type="domain" description="ShKT" evidence="2">
    <location>
        <begin position="139"/>
        <end position="173"/>
    </location>
</feature>
<evidence type="ECO:0000313" key="3">
    <source>
        <dbReference type="EMBL" id="KAL3775861.1"/>
    </source>
</evidence>
<dbReference type="EMBL" id="JALLAZ020001386">
    <property type="protein sequence ID" value="KAL3775861.1"/>
    <property type="molecule type" value="Genomic_DNA"/>
</dbReference>
<dbReference type="Pfam" id="PF01549">
    <property type="entry name" value="ShK"/>
    <property type="match status" value="1"/>
</dbReference>
<keyword evidence="4" id="KW-1185">Reference proteome</keyword>
<protein>
    <recommendedName>
        <fullName evidence="2">ShKT domain-containing protein</fullName>
    </recommendedName>
</protein>
<comment type="caution">
    <text evidence="3">The sequence shown here is derived from an EMBL/GenBank/DDBJ whole genome shotgun (WGS) entry which is preliminary data.</text>
</comment>
<feature type="signal peptide" evidence="1">
    <location>
        <begin position="1"/>
        <end position="22"/>
    </location>
</feature>
<name>A0ABD3NIP8_9STRA</name>
<sequence length="182" mass="20088">MTNIVILMCLATLLFSASVASSSSSSSSSSSTGPNNREPRCIAVDSYSTYVCTDDPEASRRAAMMASSSPHSPPVAADDDYYDDVVIASPFDMDLGVEQRITGSDAEQLRIRNVLRRMRTYMEDEVLSRSEYEHVRDKCKNGHELCAFWTSMGECETNRAFMVEHCPAACRLCLLSNVNLMG</sequence>
<gene>
    <name evidence="3" type="ORF">ACHAW5_010155</name>
</gene>
<dbReference type="PROSITE" id="PS51670">
    <property type="entry name" value="SHKT"/>
    <property type="match status" value="1"/>
</dbReference>